<protein>
    <recommendedName>
        <fullName evidence="6">Ribitol-5-phosphate xylosyltransferase 1</fullName>
    </recommendedName>
</protein>
<accession>A0AAV7XLJ2</accession>
<dbReference type="Pfam" id="PF24785">
    <property type="entry name" value="RXYLT1_C"/>
    <property type="match status" value="1"/>
</dbReference>
<dbReference type="GO" id="GO:0120053">
    <property type="term" value="F:ribitol beta-1,4-xylosyltransferase activity"/>
    <property type="evidence" value="ECO:0007669"/>
    <property type="project" value="InterPro"/>
</dbReference>
<dbReference type="CDD" id="cd21099">
    <property type="entry name" value="RXYLT1-like"/>
    <property type="match status" value="1"/>
</dbReference>
<dbReference type="PANTHER" id="PTHR15576:SF1">
    <property type="entry name" value="RIBITOL-5-PHOSPHATE XYLOSYLTRANSFERASE 1"/>
    <property type="match status" value="1"/>
</dbReference>
<dbReference type="InterPro" id="IPR057538">
    <property type="entry name" value="RXYLT1_C"/>
</dbReference>
<dbReference type="AlphaFoldDB" id="A0AAV7XLJ2"/>
<organism evidence="4 5">
    <name type="scientific">Megalurothrips usitatus</name>
    <name type="common">bean blossom thrips</name>
    <dbReference type="NCBI Taxonomy" id="439358"/>
    <lineage>
        <taxon>Eukaryota</taxon>
        <taxon>Metazoa</taxon>
        <taxon>Ecdysozoa</taxon>
        <taxon>Arthropoda</taxon>
        <taxon>Hexapoda</taxon>
        <taxon>Insecta</taxon>
        <taxon>Pterygota</taxon>
        <taxon>Neoptera</taxon>
        <taxon>Paraneoptera</taxon>
        <taxon>Thysanoptera</taxon>
        <taxon>Terebrantia</taxon>
        <taxon>Thripoidea</taxon>
        <taxon>Thripidae</taxon>
        <taxon>Megalurothrips</taxon>
    </lineage>
</organism>
<keyword evidence="1" id="KW-1133">Transmembrane helix</keyword>
<keyword evidence="5" id="KW-1185">Reference proteome</keyword>
<dbReference type="PANTHER" id="PTHR15576">
    <property type="entry name" value="RIBITOL-5-PHOSPHATE XYLOSYLTRANSFERASE 1"/>
    <property type="match status" value="1"/>
</dbReference>
<reference evidence="4" key="1">
    <citation type="submission" date="2022-12" db="EMBL/GenBank/DDBJ databases">
        <title>Chromosome-level genome assembly of the bean flower thrips Megalurothrips usitatus.</title>
        <authorList>
            <person name="Ma L."/>
            <person name="Liu Q."/>
            <person name="Li H."/>
            <person name="Cai W."/>
        </authorList>
    </citation>
    <scope>NUCLEOTIDE SEQUENCE</scope>
    <source>
        <strain evidence="4">Cailab_2022a</strain>
    </source>
</reference>
<dbReference type="Pfam" id="PF24786">
    <property type="entry name" value="RXYLT1_N"/>
    <property type="match status" value="1"/>
</dbReference>
<dbReference type="EMBL" id="JAPTSV010000009">
    <property type="protein sequence ID" value="KAJ1524298.1"/>
    <property type="molecule type" value="Genomic_DNA"/>
</dbReference>
<name>A0AAV7XLJ2_9NEOP</name>
<feature type="transmembrane region" description="Helical" evidence="1">
    <location>
        <begin position="16"/>
        <end position="38"/>
    </location>
</feature>
<evidence type="ECO:0000313" key="4">
    <source>
        <dbReference type="EMBL" id="KAJ1524298.1"/>
    </source>
</evidence>
<evidence type="ECO:0000259" key="2">
    <source>
        <dbReference type="Pfam" id="PF24785"/>
    </source>
</evidence>
<proteinExistence type="predicted"/>
<sequence length="412" mass="47064">MSPESFFLPILFKMKVFCRILVISFPAFYVIATLYIAYRLFLVNNLSHAFKGYNGMDKDSTTAMFTPPRPLSPLNVEIWGKAAISIFLWEHILRGELVEEQGGFVKIGHLTTDDINFTFRWGPGVIQSTVPTNTEYLVLVLNGRAPEKIATARQWIQQLDIYPKLKHTVVVLLGDEKCNNSWIVPFMRSRGGPIDAAFIVYDSVLVDDKEFFQWPLGVATYRGFPEFSKGRSVDLTSPRSHLCNFLGTVYHNSSRQTLVQLLESPKLQDECIVRGREKWTPLETEESLNFYIDALSKSDLTLNPVGLNTECYRIYEALALGSIPVVEDVVTPGSCDKMSPSAPLRLLKRYKAPLILIKDWRELNYVLQNESLRTLGTKVNRRISGVRWYAGFKKKMKKEFIRVLLAKFIRST</sequence>
<feature type="domain" description="RXYLT1 N-terminal" evidence="3">
    <location>
        <begin position="76"/>
        <end position="215"/>
    </location>
</feature>
<evidence type="ECO:0000259" key="3">
    <source>
        <dbReference type="Pfam" id="PF24786"/>
    </source>
</evidence>
<dbReference type="Proteomes" id="UP001075354">
    <property type="component" value="Chromosome 9"/>
</dbReference>
<keyword evidence="1" id="KW-0812">Transmembrane</keyword>
<dbReference type="InterPro" id="IPR055286">
    <property type="entry name" value="RXYLT1-like"/>
</dbReference>
<dbReference type="InterPro" id="IPR057539">
    <property type="entry name" value="RXYLT1_N"/>
</dbReference>
<evidence type="ECO:0000313" key="5">
    <source>
        <dbReference type="Proteomes" id="UP001075354"/>
    </source>
</evidence>
<feature type="domain" description="RXYLT1 C-terminal" evidence="2">
    <location>
        <begin position="221"/>
        <end position="409"/>
    </location>
</feature>
<dbReference type="GO" id="GO:0005794">
    <property type="term" value="C:Golgi apparatus"/>
    <property type="evidence" value="ECO:0007669"/>
    <property type="project" value="TreeGrafter"/>
</dbReference>
<dbReference type="GO" id="GO:0035269">
    <property type="term" value="P:protein O-linked glycosylation via mannose"/>
    <property type="evidence" value="ECO:0007669"/>
    <property type="project" value="InterPro"/>
</dbReference>
<comment type="caution">
    <text evidence="4">The sequence shown here is derived from an EMBL/GenBank/DDBJ whole genome shotgun (WGS) entry which is preliminary data.</text>
</comment>
<gene>
    <name evidence="4" type="ORF">ONE63_010809</name>
</gene>
<evidence type="ECO:0000256" key="1">
    <source>
        <dbReference type="SAM" id="Phobius"/>
    </source>
</evidence>
<keyword evidence="1" id="KW-0472">Membrane</keyword>
<evidence type="ECO:0008006" key="6">
    <source>
        <dbReference type="Google" id="ProtNLM"/>
    </source>
</evidence>